<dbReference type="Proteomes" id="UP000190648">
    <property type="component" value="Unassembled WGS sequence"/>
</dbReference>
<keyword evidence="3" id="KW-1185">Reference proteome</keyword>
<organism evidence="2 3">
    <name type="scientific">Patagioenas fasciata monilis</name>
    <dbReference type="NCBI Taxonomy" id="372326"/>
    <lineage>
        <taxon>Eukaryota</taxon>
        <taxon>Metazoa</taxon>
        <taxon>Chordata</taxon>
        <taxon>Craniata</taxon>
        <taxon>Vertebrata</taxon>
        <taxon>Euteleostomi</taxon>
        <taxon>Archelosauria</taxon>
        <taxon>Archosauria</taxon>
        <taxon>Dinosauria</taxon>
        <taxon>Saurischia</taxon>
        <taxon>Theropoda</taxon>
        <taxon>Coelurosauria</taxon>
        <taxon>Aves</taxon>
        <taxon>Neognathae</taxon>
        <taxon>Neoaves</taxon>
        <taxon>Columbimorphae</taxon>
        <taxon>Columbiformes</taxon>
        <taxon>Columbidae</taxon>
        <taxon>Patagioenas</taxon>
    </lineage>
</organism>
<gene>
    <name evidence="2" type="ORF">AV530_001628</name>
</gene>
<comment type="caution">
    <text evidence="2">The sequence shown here is derived from an EMBL/GenBank/DDBJ whole genome shotgun (WGS) entry which is preliminary data.</text>
</comment>
<evidence type="ECO:0000313" key="2">
    <source>
        <dbReference type="EMBL" id="OPJ79502.1"/>
    </source>
</evidence>
<dbReference type="AlphaFoldDB" id="A0A1V4K4W4"/>
<evidence type="ECO:0000256" key="1">
    <source>
        <dbReference type="SAM" id="MobiDB-lite"/>
    </source>
</evidence>
<name>A0A1V4K4W4_PATFA</name>
<feature type="compositionally biased region" description="Basic and acidic residues" evidence="1">
    <location>
        <begin position="72"/>
        <end position="85"/>
    </location>
</feature>
<protein>
    <submittedName>
        <fullName evidence="2">Uncharacterized protein</fullName>
    </submittedName>
</protein>
<accession>A0A1V4K4W4</accession>
<reference evidence="2 3" key="1">
    <citation type="submission" date="2016-02" db="EMBL/GenBank/DDBJ databases">
        <title>Band-tailed pigeon sequencing and assembly.</title>
        <authorList>
            <person name="Soares A.E."/>
            <person name="Novak B.J."/>
            <person name="Rice E.S."/>
            <person name="O'Connell B."/>
            <person name="Chang D."/>
            <person name="Weber S."/>
            <person name="Shapiro B."/>
        </authorList>
    </citation>
    <scope>NUCLEOTIDE SEQUENCE [LARGE SCALE GENOMIC DNA]</scope>
    <source>
        <strain evidence="2">BTP2013</strain>
        <tissue evidence="2">Blood</tissue>
    </source>
</reference>
<evidence type="ECO:0000313" key="3">
    <source>
        <dbReference type="Proteomes" id="UP000190648"/>
    </source>
</evidence>
<sequence>MKMKFGWRRRRQRGPRVREPVAVEGLGNALVCDWERTSWLLDLREEECQHEDEVSRFPRSPPGTGTCFLGQDEAKEELCDAPEPR</sequence>
<dbReference type="EMBL" id="LSYS01004468">
    <property type="protein sequence ID" value="OPJ79502.1"/>
    <property type="molecule type" value="Genomic_DNA"/>
</dbReference>
<proteinExistence type="predicted"/>
<feature type="region of interest" description="Disordered" evidence="1">
    <location>
        <begin position="51"/>
        <end position="85"/>
    </location>
</feature>